<dbReference type="InterPro" id="IPR000277">
    <property type="entry name" value="Cys/Met-Metab_PyrdxlP-dep_enz"/>
</dbReference>
<dbReference type="PANTHER" id="PTHR43797">
    <property type="entry name" value="HOMOCYSTEINE/CYSTEINE SYNTHASE"/>
    <property type="match status" value="1"/>
</dbReference>
<organism evidence="7 8">
    <name type="scientific">Salinicoccus hispanicus</name>
    <dbReference type="NCBI Taxonomy" id="157225"/>
    <lineage>
        <taxon>Bacteria</taxon>
        <taxon>Bacillati</taxon>
        <taxon>Bacillota</taxon>
        <taxon>Bacilli</taxon>
        <taxon>Bacillales</taxon>
        <taxon>Staphylococcaceae</taxon>
        <taxon>Salinicoccus</taxon>
    </lineage>
</organism>
<dbReference type="GO" id="GO:0005737">
    <property type="term" value="C:cytoplasm"/>
    <property type="evidence" value="ECO:0007669"/>
    <property type="project" value="TreeGrafter"/>
</dbReference>
<dbReference type="Gene3D" id="3.90.1150.10">
    <property type="entry name" value="Aspartate Aminotransferase, domain 1"/>
    <property type="match status" value="1"/>
</dbReference>
<dbReference type="InterPro" id="IPR015422">
    <property type="entry name" value="PyrdxlP-dep_Trfase_small"/>
</dbReference>
<dbReference type="GO" id="GO:0071269">
    <property type="term" value="P:L-homocysteine biosynthetic process"/>
    <property type="evidence" value="ECO:0007669"/>
    <property type="project" value="TreeGrafter"/>
</dbReference>
<dbReference type="InterPro" id="IPR015424">
    <property type="entry name" value="PyrdxlP-dep_Trfase"/>
</dbReference>
<dbReference type="PANTHER" id="PTHR43797:SF2">
    <property type="entry name" value="HOMOCYSTEINE_CYSTEINE SYNTHASE"/>
    <property type="match status" value="1"/>
</dbReference>
<evidence type="ECO:0000313" key="8">
    <source>
        <dbReference type="Proteomes" id="UP000436284"/>
    </source>
</evidence>
<evidence type="ECO:0000256" key="4">
    <source>
        <dbReference type="ARBA" id="ARBA00022898"/>
    </source>
</evidence>
<keyword evidence="8" id="KW-1185">Reference proteome</keyword>
<keyword evidence="3 7" id="KW-0808">Transferase</keyword>
<name>A0A6N8U349_9STAP</name>
<reference evidence="7 8" key="1">
    <citation type="submission" date="2019-12" db="EMBL/GenBank/DDBJ databases">
        <title>Salinicoccus cyprini sp. nov., isolated from gastro-intestinal tract of mirror carp, Cyprinus carpio var. specularis, collected from Gobind Sagar Reservoir, Himachal Pradesh, India.</title>
        <authorList>
            <person name="Talwar C."/>
            <person name="Singh A.K."/>
            <person name="Lal R."/>
            <person name="Negi R.K."/>
        </authorList>
    </citation>
    <scope>NUCLEOTIDE SEQUENCE [LARGE SCALE GENOMIC DNA]</scope>
    <source>
        <strain evidence="7 8">J-82</strain>
    </source>
</reference>
<evidence type="ECO:0000256" key="3">
    <source>
        <dbReference type="ARBA" id="ARBA00022679"/>
    </source>
</evidence>
<dbReference type="Proteomes" id="UP000436284">
    <property type="component" value="Unassembled WGS sequence"/>
</dbReference>
<keyword evidence="7" id="KW-0032">Aminotransferase</keyword>
<dbReference type="GO" id="GO:0030170">
    <property type="term" value="F:pyridoxal phosphate binding"/>
    <property type="evidence" value="ECO:0007669"/>
    <property type="project" value="InterPro"/>
</dbReference>
<dbReference type="GO" id="GO:0008483">
    <property type="term" value="F:transaminase activity"/>
    <property type="evidence" value="ECO:0007669"/>
    <property type="project" value="UniProtKB-KW"/>
</dbReference>
<dbReference type="InterPro" id="IPR015421">
    <property type="entry name" value="PyrdxlP-dep_Trfase_major"/>
</dbReference>
<dbReference type="NCBIfam" id="TIGR01326">
    <property type="entry name" value="OAH_OAS_sulfhy"/>
    <property type="match status" value="1"/>
</dbReference>
<keyword evidence="4 5" id="KW-0663">Pyridoxal phosphate</keyword>
<evidence type="ECO:0000313" key="7">
    <source>
        <dbReference type="EMBL" id="MXQ51717.1"/>
    </source>
</evidence>
<dbReference type="OrthoDB" id="9803887at2"/>
<dbReference type="FunFam" id="3.40.640.10:FF:000035">
    <property type="entry name" value="O-succinylhomoserine sulfhydrylase"/>
    <property type="match status" value="1"/>
</dbReference>
<dbReference type="SUPFAM" id="SSF53383">
    <property type="entry name" value="PLP-dependent transferases"/>
    <property type="match status" value="1"/>
</dbReference>
<evidence type="ECO:0000256" key="1">
    <source>
        <dbReference type="ARBA" id="ARBA00001933"/>
    </source>
</evidence>
<comment type="caution">
    <text evidence="7">The sequence shown here is derived from an EMBL/GenBank/DDBJ whole genome shotgun (WGS) entry which is preliminary data.</text>
</comment>
<dbReference type="CDD" id="cd00614">
    <property type="entry name" value="CGS_like"/>
    <property type="match status" value="1"/>
</dbReference>
<evidence type="ECO:0000256" key="2">
    <source>
        <dbReference type="ARBA" id="ARBA00009077"/>
    </source>
</evidence>
<sequence>MAENHRFETKQLHAGQEVDATTNSRALPIYQTTSYVFDDTKHAAELFGLQDSGNIYTRIMNPTTAALETRVAELEGGVAGLGVASGMAAITYAIQAVANSGDHIVSTTSLYGGTHTLFTHTFKKFGIETSLVDTKNPEDVSREIKENTKAIFIETIGNPEGNVEDIEALAEIAEKNGIPLIVDNTFATPYLCRPIDHGAHVVVHSATKFLGGHGTSIGGVIVDGGNFNWDNGKFPGLTEPDESYHGIVFTEAFGPAAYAFKIRTTLLRDTGASLSPFNAFLLTQGIETLSLRMERHVENAEKVAAFLENHEKVEWVDYAGLESNRYYSLKEKYLPKGASSIFTFGVKGGYEAGKNFIETLELFSLLANVGDAKSLVIHPASTTHSQLSEEQQLTGGVKPETIRLSVGLEHIDDILDDLKKGLDAI</sequence>
<proteinExistence type="inferred from homology"/>
<dbReference type="GO" id="GO:0006535">
    <property type="term" value="P:cysteine biosynthetic process from serine"/>
    <property type="evidence" value="ECO:0007669"/>
    <property type="project" value="TreeGrafter"/>
</dbReference>
<dbReference type="PIRSF" id="PIRSF001434">
    <property type="entry name" value="CGS"/>
    <property type="match status" value="1"/>
</dbReference>
<dbReference type="Pfam" id="PF01053">
    <property type="entry name" value="Cys_Met_Meta_PP"/>
    <property type="match status" value="1"/>
</dbReference>
<dbReference type="GO" id="GO:0019346">
    <property type="term" value="P:transsulfuration"/>
    <property type="evidence" value="ECO:0007669"/>
    <property type="project" value="InterPro"/>
</dbReference>
<feature type="modified residue" description="N6-(pyridoxal phosphate)lysine" evidence="5">
    <location>
        <position position="208"/>
    </location>
</feature>
<dbReference type="InterPro" id="IPR006235">
    <property type="entry name" value="OAc-hSer/O-AcSer_sulfhydrylase"/>
</dbReference>
<evidence type="ECO:0000256" key="5">
    <source>
        <dbReference type="PIRSR" id="PIRSR001434-2"/>
    </source>
</evidence>
<dbReference type="AlphaFoldDB" id="A0A6N8U349"/>
<dbReference type="Gene3D" id="3.40.640.10">
    <property type="entry name" value="Type I PLP-dependent aspartate aminotransferase-like (Major domain)"/>
    <property type="match status" value="1"/>
</dbReference>
<dbReference type="RefSeq" id="WP_160656808.1">
    <property type="nucleotide sequence ID" value="NZ_JBHRWU010000001.1"/>
</dbReference>
<evidence type="ECO:0000256" key="6">
    <source>
        <dbReference type="RuleBase" id="RU362118"/>
    </source>
</evidence>
<comment type="similarity">
    <text evidence="2 6">Belongs to the trans-sulfuration enzymes family.</text>
</comment>
<comment type="cofactor">
    <cofactor evidence="1 6">
        <name>pyridoxal 5'-phosphate</name>
        <dbReference type="ChEBI" id="CHEBI:597326"/>
    </cofactor>
</comment>
<dbReference type="GO" id="GO:0004124">
    <property type="term" value="F:cysteine synthase activity"/>
    <property type="evidence" value="ECO:0007669"/>
    <property type="project" value="TreeGrafter"/>
</dbReference>
<dbReference type="EMBL" id="WUUK01000004">
    <property type="protein sequence ID" value="MXQ51717.1"/>
    <property type="molecule type" value="Genomic_DNA"/>
</dbReference>
<dbReference type="GO" id="GO:0003961">
    <property type="term" value="F:O-acetylhomoserine aminocarboxypropyltransferase activity"/>
    <property type="evidence" value="ECO:0007669"/>
    <property type="project" value="TreeGrafter"/>
</dbReference>
<protein>
    <submittedName>
        <fullName evidence="7">Aminotransferase class I/II-fold pyridoxal phosphate-dependent enzyme</fullName>
    </submittedName>
</protein>
<accession>A0A6N8U349</accession>
<gene>
    <name evidence="7" type="ORF">GQ671_10625</name>
</gene>